<comment type="caution">
    <text evidence="2">The sequence shown here is derived from an EMBL/GenBank/DDBJ whole genome shotgun (WGS) entry which is preliminary data.</text>
</comment>
<dbReference type="EMBL" id="CACRXK020005050">
    <property type="protein sequence ID" value="CAB4004928.1"/>
    <property type="molecule type" value="Genomic_DNA"/>
</dbReference>
<gene>
    <name evidence="2" type="ORF">PACLA_8A000002</name>
</gene>
<evidence type="ECO:0000313" key="3">
    <source>
        <dbReference type="Proteomes" id="UP001152795"/>
    </source>
</evidence>
<feature type="non-terminal residue" evidence="2">
    <location>
        <position position="91"/>
    </location>
</feature>
<keyword evidence="3" id="KW-1185">Reference proteome</keyword>
<name>A0A6S7ISD0_PARCT</name>
<organism evidence="2 3">
    <name type="scientific">Paramuricea clavata</name>
    <name type="common">Red gorgonian</name>
    <name type="synonym">Violescent sea-whip</name>
    <dbReference type="NCBI Taxonomy" id="317549"/>
    <lineage>
        <taxon>Eukaryota</taxon>
        <taxon>Metazoa</taxon>
        <taxon>Cnidaria</taxon>
        <taxon>Anthozoa</taxon>
        <taxon>Octocorallia</taxon>
        <taxon>Malacalcyonacea</taxon>
        <taxon>Plexauridae</taxon>
        <taxon>Paramuricea</taxon>
    </lineage>
</organism>
<protein>
    <submittedName>
        <fullName evidence="2">Uncharacterized protein</fullName>
    </submittedName>
</protein>
<evidence type="ECO:0000256" key="1">
    <source>
        <dbReference type="SAM" id="MobiDB-lite"/>
    </source>
</evidence>
<dbReference type="Proteomes" id="UP001152795">
    <property type="component" value="Unassembled WGS sequence"/>
</dbReference>
<feature type="compositionally biased region" description="Basic and acidic residues" evidence="1">
    <location>
        <begin position="16"/>
        <end position="30"/>
    </location>
</feature>
<reference evidence="2" key="1">
    <citation type="submission" date="2020-04" db="EMBL/GenBank/DDBJ databases">
        <authorList>
            <person name="Alioto T."/>
            <person name="Alioto T."/>
            <person name="Gomez Garrido J."/>
        </authorList>
    </citation>
    <scope>NUCLEOTIDE SEQUENCE</scope>
    <source>
        <strain evidence="2">A484AB</strain>
    </source>
</reference>
<feature type="region of interest" description="Disordered" evidence="1">
    <location>
        <begin position="1"/>
        <end position="40"/>
    </location>
</feature>
<accession>A0A6S7ISD0</accession>
<dbReference type="AlphaFoldDB" id="A0A6S7ISD0"/>
<feature type="compositionally biased region" description="Polar residues" evidence="1">
    <location>
        <begin position="31"/>
        <end position="40"/>
    </location>
</feature>
<sequence length="91" mass="9814">MANEQTQESECAFSNDKLKEQGHPHEKSANKENASGNDQQCTSSDIVVDMIAAGSNSKDSIAIWFKTSFGLIGAHGSIRKELFISAVKQIG</sequence>
<proteinExistence type="predicted"/>
<evidence type="ECO:0000313" key="2">
    <source>
        <dbReference type="EMBL" id="CAB4004928.1"/>
    </source>
</evidence>